<evidence type="ECO:0000313" key="4">
    <source>
        <dbReference type="EMBL" id="WMC89223.1"/>
    </source>
</evidence>
<dbReference type="InterPro" id="IPR000253">
    <property type="entry name" value="FHA_dom"/>
</dbReference>
<dbReference type="Gene3D" id="2.60.200.20">
    <property type="match status" value="1"/>
</dbReference>
<dbReference type="AlphaFoldDB" id="A0AAX3ZS30"/>
<protein>
    <submittedName>
        <fullName evidence="4">FHA domain-containing protein</fullName>
    </submittedName>
</protein>
<dbReference type="PROSITE" id="PS50006">
    <property type="entry name" value="FHA_DOMAIN"/>
    <property type="match status" value="1"/>
</dbReference>
<gene>
    <name evidence="4" type="ORF">P7W03_28080</name>
</gene>
<organism evidence="4 5">
    <name type="scientific">Streptomyces rochei</name>
    <name type="common">Streptomyces parvullus</name>
    <dbReference type="NCBI Taxonomy" id="1928"/>
    <lineage>
        <taxon>Bacteria</taxon>
        <taxon>Bacillati</taxon>
        <taxon>Actinomycetota</taxon>
        <taxon>Actinomycetes</taxon>
        <taxon>Kitasatosporales</taxon>
        <taxon>Streptomycetaceae</taxon>
        <taxon>Streptomyces</taxon>
        <taxon>Streptomyces rochei group</taxon>
    </lineage>
</organism>
<reference evidence="4" key="1">
    <citation type="submission" date="2023-03" db="EMBL/GenBank/DDBJ databases">
        <title>Borrelidin-producing and root-colonizing Streptomyces rochei is a potent biopesticide for soil-borne oomycete-caused plant diseases.</title>
        <authorList>
            <person name="Zhou D."/>
            <person name="Wang X."/>
            <person name="Navarro-Munoz J.C."/>
            <person name="Li W."/>
            <person name="Li J."/>
            <person name="Jiu M."/>
            <person name="Deng S."/>
            <person name="Ye Y."/>
            <person name="Daly P."/>
            <person name="Wei L."/>
        </authorList>
    </citation>
    <scope>NUCLEOTIDE SEQUENCE</scope>
    <source>
        <strain evidence="4">JK1</strain>
    </source>
</reference>
<evidence type="ECO:0000256" key="2">
    <source>
        <dbReference type="SAM" id="MobiDB-lite"/>
    </source>
</evidence>
<name>A0AAX3ZS30_STRRO</name>
<dbReference type="RefSeq" id="WP_306693179.1">
    <property type="nucleotide sequence ID" value="NZ_CP121271.1"/>
</dbReference>
<dbReference type="Proteomes" id="UP001231701">
    <property type="component" value="Chromosome"/>
</dbReference>
<dbReference type="GeneID" id="90945974"/>
<feature type="compositionally biased region" description="Acidic residues" evidence="2">
    <location>
        <begin position="10"/>
        <end position="21"/>
    </location>
</feature>
<feature type="domain" description="FHA" evidence="3">
    <location>
        <begin position="108"/>
        <end position="165"/>
    </location>
</feature>
<dbReference type="SUPFAM" id="SSF49879">
    <property type="entry name" value="SMAD/FHA domain"/>
    <property type="match status" value="1"/>
</dbReference>
<dbReference type="Pfam" id="PF00498">
    <property type="entry name" value="FHA"/>
    <property type="match status" value="1"/>
</dbReference>
<dbReference type="EMBL" id="CP121271">
    <property type="protein sequence ID" value="WMC89223.1"/>
    <property type="molecule type" value="Genomic_DNA"/>
</dbReference>
<accession>A0AAX3ZS30</accession>
<dbReference type="CDD" id="cd00060">
    <property type="entry name" value="FHA"/>
    <property type="match status" value="1"/>
</dbReference>
<feature type="region of interest" description="Disordered" evidence="2">
    <location>
        <begin position="1"/>
        <end position="50"/>
    </location>
</feature>
<proteinExistence type="predicted"/>
<sequence length="202" mass="20149">MTDHAASGGADEDADDPEDDGLVLFDTLTGQAPRGTATTVPPPPGARPSAPCPWCGARVPEGVDACPACLSPLGASGTAVPGSPPPAAWRLVFRGTGGHLEVPPGAELRLGRDPDWAPEAAGLLAGETSVSARHALVAHGEDGAASVTEVPQGATNGVRVNDRVLSPGRSEPLRDGDTVWLGPWVALRVCGPGRAGGPGASG</sequence>
<evidence type="ECO:0000259" key="3">
    <source>
        <dbReference type="PROSITE" id="PS50006"/>
    </source>
</evidence>
<dbReference type="InterPro" id="IPR008984">
    <property type="entry name" value="SMAD_FHA_dom_sf"/>
</dbReference>
<keyword evidence="1" id="KW-0597">Phosphoprotein</keyword>
<evidence type="ECO:0000313" key="5">
    <source>
        <dbReference type="Proteomes" id="UP001231701"/>
    </source>
</evidence>
<evidence type="ECO:0000256" key="1">
    <source>
        <dbReference type="ARBA" id="ARBA00022553"/>
    </source>
</evidence>